<evidence type="ECO:0000313" key="4">
    <source>
        <dbReference type="Proteomes" id="UP000481861"/>
    </source>
</evidence>
<dbReference type="Pfam" id="PF14033">
    <property type="entry name" value="DUF4246"/>
    <property type="match status" value="1"/>
</dbReference>
<proteinExistence type="predicted"/>
<reference evidence="3 4" key="1">
    <citation type="submission" date="2020-01" db="EMBL/GenBank/DDBJ databases">
        <authorList>
            <consortium name="DOE Joint Genome Institute"/>
            <person name="Haridas S."/>
            <person name="Albert R."/>
            <person name="Binder M."/>
            <person name="Bloem J."/>
            <person name="Labutti K."/>
            <person name="Salamov A."/>
            <person name="Andreopoulos B."/>
            <person name="Baker S.E."/>
            <person name="Barry K."/>
            <person name="Bills G."/>
            <person name="Bluhm B.H."/>
            <person name="Cannon C."/>
            <person name="Castanera R."/>
            <person name="Culley D.E."/>
            <person name="Daum C."/>
            <person name="Ezra D."/>
            <person name="Gonzalez J.B."/>
            <person name="Henrissat B."/>
            <person name="Kuo A."/>
            <person name="Liang C."/>
            <person name="Lipzen A."/>
            <person name="Lutzoni F."/>
            <person name="Magnuson J."/>
            <person name="Mondo S."/>
            <person name="Nolan M."/>
            <person name="Ohm R."/>
            <person name="Pangilinan J."/>
            <person name="Park H.-J.H."/>
            <person name="Ramirez L."/>
            <person name="Alfaro M."/>
            <person name="Sun H."/>
            <person name="Tritt A."/>
            <person name="Yoshinaga Y."/>
            <person name="Zwiers L.-H.L."/>
            <person name="Turgeon B.G."/>
            <person name="Goodwin S.B."/>
            <person name="Spatafora J.W."/>
            <person name="Crous P.W."/>
            <person name="Grigoriev I.V."/>
        </authorList>
    </citation>
    <scope>NUCLEOTIDE SEQUENCE [LARGE SCALE GENOMIC DNA]</scope>
    <source>
        <strain evidence="3 4">CBS 611.86</strain>
    </source>
</reference>
<protein>
    <submittedName>
        <fullName evidence="3">Uncharacterized protein</fullName>
    </submittedName>
</protein>
<evidence type="ECO:0000259" key="2">
    <source>
        <dbReference type="Pfam" id="PF21666"/>
    </source>
</evidence>
<dbReference type="InterPro" id="IPR025340">
    <property type="entry name" value="DUF4246"/>
</dbReference>
<dbReference type="OrthoDB" id="415532at2759"/>
<dbReference type="PANTHER" id="PTHR33119">
    <property type="entry name" value="IFI3P"/>
    <property type="match status" value="1"/>
</dbReference>
<dbReference type="InterPro" id="IPR049207">
    <property type="entry name" value="DUF4246_N"/>
</dbReference>
<feature type="domain" description="DUF4246" evidence="1">
    <location>
        <begin position="125"/>
        <end position="636"/>
    </location>
</feature>
<dbReference type="Proteomes" id="UP000481861">
    <property type="component" value="Unassembled WGS sequence"/>
</dbReference>
<accession>A0A7C8I3C8</accession>
<sequence>MAASTYPAASEFDNSGTKPLYVPGFNAPVDFEYDAYGARRQRFAHGANEWSQDPRLTVRELAMLALMNALTDKPSWHTKVFDADIVAKWRSEALAMASPGNLGRQEDRQEPPLPAMNSAKPLISEKAWAWCLEELRDKARVFEENGWVPALDSGSGCVKSDGLVSEELRAQLVNAVRPLLDEVPAEERDWQPRSNEQVLNLVHPSLFPLVYGRTRVLVNGGQVGLKDFLAGYEQAETATKPTLTDRSQDRMWRSGNHSEDNRFSTKFQWLPCEVGFAGDTGNDVKITSYINNLHPVRYEKLYSLIEKLISLSIELWNQVLVYQMNGSTPIRIRTYGYEFDPPYPKEIDDLYDIIAMEKFGDEKFQAALERTKELMKLPDNPDYDSEHDIEEWEDDDELELKRERFLTGTFKNKELPEFAEWKWKRVRRTRHPEPGDAYSYADWTKGQVDNAVVKSSSRYTREYKEPPQVDLAETWREKGLQVIVKLASIELTPEKPEYAGGSWHVEGMLNEHIVATSIHYYDVSNTTESRIRFRQEATLDNMDMSYEQDEHEPLCEIFGTESLRDELAEQELGSIATPQGRLLVFPNTLQHCVQPFRLADATRPGHRRFVVLWLVDPHYRVVSTRNVPPQQHHWWAPEAFDKLDLDSKLPAELANIITEDVGQWPMGLEEAKTLRLELMDERTAFVKLVEGDVETYNFCEH</sequence>
<gene>
    <name evidence="3" type="ORF">BDV95DRAFT_610955</name>
</gene>
<organism evidence="3 4">
    <name type="scientific">Massariosphaeria phaeospora</name>
    <dbReference type="NCBI Taxonomy" id="100035"/>
    <lineage>
        <taxon>Eukaryota</taxon>
        <taxon>Fungi</taxon>
        <taxon>Dikarya</taxon>
        <taxon>Ascomycota</taxon>
        <taxon>Pezizomycotina</taxon>
        <taxon>Dothideomycetes</taxon>
        <taxon>Pleosporomycetidae</taxon>
        <taxon>Pleosporales</taxon>
        <taxon>Pleosporales incertae sedis</taxon>
        <taxon>Massariosphaeria</taxon>
    </lineage>
</organism>
<name>A0A7C8I3C8_9PLEO</name>
<keyword evidence="4" id="KW-1185">Reference proteome</keyword>
<evidence type="ECO:0000259" key="1">
    <source>
        <dbReference type="Pfam" id="PF14033"/>
    </source>
</evidence>
<evidence type="ECO:0000313" key="3">
    <source>
        <dbReference type="EMBL" id="KAF2867072.1"/>
    </source>
</evidence>
<comment type="caution">
    <text evidence="3">The sequence shown here is derived from an EMBL/GenBank/DDBJ whole genome shotgun (WGS) entry which is preliminary data.</text>
</comment>
<dbReference type="EMBL" id="JAADJZ010000024">
    <property type="protein sequence ID" value="KAF2867072.1"/>
    <property type="molecule type" value="Genomic_DNA"/>
</dbReference>
<dbReference type="Pfam" id="PF21666">
    <property type="entry name" value="DUF4246_N"/>
    <property type="match status" value="1"/>
</dbReference>
<dbReference type="AlphaFoldDB" id="A0A7C8I3C8"/>
<dbReference type="PANTHER" id="PTHR33119:SF1">
    <property type="entry name" value="FE2OG DIOXYGENASE DOMAIN-CONTAINING PROTEIN"/>
    <property type="match status" value="1"/>
</dbReference>
<feature type="domain" description="DUF4246" evidence="2">
    <location>
        <begin position="22"/>
        <end position="92"/>
    </location>
</feature>
<dbReference type="InterPro" id="IPR049192">
    <property type="entry name" value="DUF4246_C"/>
</dbReference>